<feature type="domain" description="Fe/B12 periplasmic-binding" evidence="3">
    <location>
        <begin position="52"/>
        <end position="297"/>
    </location>
</feature>
<proteinExistence type="predicted"/>
<accession>A0A6L5JYR2</accession>
<protein>
    <submittedName>
        <fullName evidence="4">ABC transporter substrate-binding protein</fullName>
    </submittedName>
</protein>
<evidence type="ECO:0000313" key="4">
    <source>
        <dbReference type="EMBL" id="MQY51962.1"/>
    </source>
</evidence>
<dbReference type="Proteomes" id="UP000480275">
    <property type="component" value="Unassembled WGS sequence"/>
</dbReference>
<dbReference type="PANTHER" id="PTHR30535">
    <property type="entry name" value="VITAMIN B12-BINDING PROTEIN"/>
    <property type="match status" value="1"/>
</dbReference>
<evidence type="ECO:0000256" key="2">
    <source>
        <dbReference type="SAM" id="SignalP"/>
    </source>
</evidence>
<dbReference type="Pfam" id="PF01497">
    <property type="entry name" value="Peripla_BP_2"/>
    <property type="match status" value="1"/>
</dbReference>
<dbReference type="NCBIfam" id="NF038402">
    <property type="entry name" value="TroA_like"/>
    <property type="match status" value="1"/>
</dbReference>
<dbReference type="Gene3D" id="3.40.50.1980">
    <property type="entry name" value="Nitrogenase molybdenum iron protein domain"/>
    <property type="match status" value="2"/>
</dbReference>
<feature type="signal peptide" evidence="2">
    <location>
        <begin position="1"/>
        <end position="32"/>
    </location>
</feature>
<evidence type="ECO:0000256" key="1">
    <source>
        <dbReference type="ARBA" id="ARBA00022729"/>
    </source>
</evidence>
<dbReference type="GO" id="GO:0071281">
    <property type="term" value="P:cellular response to iron ion"/>
    <property type="evidence" value="ECO:0007669"/>
    <property type="project" value="TreeGrafter"/>
</dbReference>
<feature type="chain" id="PRO_5026780176" evidence="2">
    <location>
        <begin position="33"/>
        <end position="316"/>
    </location>
</feature>
<organism evidence="4 5">
    <name type="scientific">Rhodocyclus tenuis</name>
    <name type="common">Rhodospirillum tenue</name>
    <dbReference type="NCBI Taxonomy" id="1066"/>
    <lineage>
        <taxon>Bacteria</taxon>
        <taxon>Pseudomonadati</taxon>
        <taxon>Pseudomonadota</taxon>
        <taxon>Betaproteobacteria</taxon>
        <taxon>Rhodocyclales</taxon>
        <taxon>Rhodocyclaceae</taxon>
        <taxon>Rhodocyclus</taxon>
    </lineage>
</organism>
<comment type="caution">
    <text evidence="4">The sequence shown here is derived from an EMBL/GenBank/DDBJ whole genome shotgun (WGS) entry which is preliminary data.</text>
</comment>
<gene>
    <name evidence="4" type="ORF">GHK24_09255</name>
</gene>
<dbReference type="InterPro" id="IPR054828">
    <property type="entry name" value="Vit_B12_bind_prot"/>
</dbReference>
<name>A0A6L5JYR2_RHOTE</name>
<dbReference type="SUPFAM" id="SSF53807">
    <property type="entry name" value="Helical backbone' metal receptor"/>
    <property type="match status" value="1"/>
</dbReference>
<dbReference type="AlphaFoldDB" id="A0A6L5JYR2"/>
<evidence type="ECO:0000259" key="3">
    <source>
        <dbReference type="PROSITE" id="PS50983"/>
    </source>
</evidence>
<dbReference type="InterPro" id="IPR050902">
    <property type="entry name" value="ABC_Transporter_SBP"/>
</dbReference>
<evidence type="ECO:0000313" key="5">
    <source>
        <dbReference type="Proteomes" id="UP000480275"/>
    </source>
</evidence>
<reference evidence="4 5" key="1">
    <citation type="submission" date="2019-10" db="EMBL/GenBank/DDBJ databases">
        <title>Whole-genome sequence of the purple nonsulfur photosynthetic bacterium Rhodocyclus tenuis.</title>
        <authorList>
            <person name="Kyndt J.A."/>
            <person name="Meyer T.E."/>
        </authorList>
    </citation>
    <scope>NUCLEOTIDE SEQUENCE [LARGE SCALE GENOMIC DNA]</scope>
    <source>
        <strain evidence="4 5">DSM 110</strain>
    </source>
</reference>
<keyword evidence="1 2" id="KW-0732">Signal</keyword>
<dbReference type="PROSITE" id="PS50983">
    <property type="entry name" value="FE_B12_PBP"/>
    <property type="match status" value="1"/>
</dbReference>
<dbReference type="EMBL" id="WIXJ01000006">
    <property type="protein sequence ID" value="MQY51962.1"/>
    <property type="molecule type" value="Genomic_DNA"/>
</dbReference>
<sequence length="316" mass="34676">MKRWATARACCARRVLAAAFCALVLAPALALAEIVLKDDRGSIVRLPEAPQRIVSLVPSLSESVCVLGACSRIVGTDRYSDYPQALQRVSKLGEITNPDLSALVALKPDIVLTSYVPRLAERLEAAGVKVLMLDLRTQADIRRALALLGRMLALPDPEAAWRTIDTRIDRAGRTVPASMRGVSFYYEFDSSLFAAGEASFIGESLARFGVRNIVPPNLGFFPRLSPEFILRADPQVMMMVRRSAMGVPKRAGWQRIRAVRDQRVCWFSEEEADVLSRPGPRIGEAAEIMARCLRSAAAGPIPLPPQRTSPNKAVWP</sequence>
<dbReference type="InterPro" id="IPR002491">
    <property type="entry name" value="ABC_transptr_periplasmic_BD"/>
</dbReference>
<dbReference type="PANTHER" id="PTHR30535:SF34">
    <property type="entry name" value="MOLYBDATE-BINDING PROTEIN MOLA"/>
    <property type="match status" value="1"/>
</dbReference>